<accession>A0A495W0B2</accession>
<feature type="compositionally biased region" description="Polar residues" evidence="1">
    <location>
        <begin position="262"/>
        <end position="272"/>
    </location>
</feature>
<dbReference type="EMBL" id="RBXO01000001">
    <property type="protein sequence ID" value="RKT53308.1"/>
    <property type="molecule type" value="Genomic_DNA"/>
</dbReference>
<evidence type="ECO:0000313" key="2">
    <source>
        <dbReference type="EMBL" id="RKT53308.1"/>
    </source>
</evidence>
<dbReference type="Pfam" id="PF11199">
    <property type="entry name" value="DUF2891"/>
    <property type="match status" value="2"/>
</dbReference>
<dbReference type="InterPro" id="IPR021365">
    <property type="entry name" value="DUF2891"/>
</dbReference>
<keyword evidence="3" id="KW-1185">Reference proteome</keyword>
<feature type="compositionally biased region" description="Polar residues" evidence="1">
    <location>
        <begin position="191"/>
        <end position="205"/>
    </location>
</feature>
<dbReference type="Proteomes" id="UP000282084">
    <property type="component" value="Unassembled WGS sequence"/>
</dbReference>
<dbReference type="OrthoDB" id="9779797at2"/>
<sequence length="479" mass="51281">MESMSTARTDDIPLDDGTASRLLSTAVANVRRDHPVLWSHVVSDDARLVPQRVLHPVFAGAFDWHSCVHQTWLAVRLLRLRPHLPGADEARRALDGLITAEGCRAEADFFGGPSGAFWERPYGWAWLLALDAELRTWAATPRPPHGQPPPDRPSPDQPPPDRPPHADRPRAPHAGGPPTPPDGDASPASSVQRPAQPSTASSSGPSAVPPHVRSPNPPAAPSDPAAGSGPAAGSPAPPPANPAAPPPAPLPDPTTRRPSAPSALQRQASDQSVCRWAANLRPLSAVLRDRYLEWASAARLPVRAGTHANTAFATGLVLDAAEAVGDGELARVCAEAAARWHLDDRAYGGFEPDAADFLSPALTEADLMRRVLSPGDFPVWFERFLPDLDDARWKSLREPVPVDHPDDPYGSHLAGLALSRACHWRSIADALPPDHRYADLSRAAAAAHREAGLRHVFGHGYYAEHWLGTFAAYLSVGAF</sequence>
<evidence type="ECO:0008006" key="4">
    <source>
        <dbReference type="Google" id="ProtNLM"/>
    </source>
</evidence>
<organism evidence="2 3">
    <name type="scientific">Saccharothrix australiensis</name>
    <dbReference type="NCBI Taxonomy" id="2072"/>
    <lineage>
        <taxon>Bacteria</taxon>
        <taxon>Bacillati</taxon>
        <taxon>Actinomycetota</taxon>
        <taxon>Actinomycetes</taxon>
        <taxon>Pseudonocardiales</taxon>
        <taxon>Pseudonocardiaceae</taxon>
        <taxon>Saccharothrix</taxon>
    </lineage>
</organism>
<name>A0A495W0B2_9PSEU</name>
<comment type="caution">
    <text evidence="2">The sequence shown here is derived from an EMBL/GenBank/DDBJ whole genome shotgun (WGS) entry which is preliminary data.</text>
</comment>
<protein>
    <recommendedName>
        <fullName evidence="4">DUF2891 family protein</fullName>
    </recommendedName>
</protein>
<reference evidence="2 3" key="1">
    <citation type="submission" date="2018-10" db="EMBL/GenBank/DDBJ databases">
        <title>Sequencing the genomes of 1000 actinobacteria strains.</title>
        <authorList>
            <person name="Klenk H.-P."/>
        </authorList>
    </citation>
    <scope>NUCLEOTIDE SEQUENCE [LARGE SCALE GENOMIC DNA]</scope>
    <source>
        <strain evidence="2 3">DSM 43800</strain>
    </source>
</reference>
<gene>
    <name evidence="2" type="ORF">C8E97_1867</name>
</gene>
<dbReference type="AlphaFoldDB" id="A0A495W0B2"/>
<evidence type="ECO:0000256" key="1">
    <source>
        <dbReference type="SAM" id="MobiDB-lite"/>
    </source>
</evidence>
<feature type="compositionally biased region" description="Pro residues" evidence="1">
    <location>
        <begin position="235"/>
        <end position="252"/>
    </location>
</feature>
<feature type="compositionally biased region" description="Pro residues" evidence="1">
    <location>
        <begin position="141"/>
        <end position="161"/>
    </location>
</feature>
<evidence type="ECO:0000313" key="3">
    <source>
        <dbReference type="Proteomes" id="UP000282084"/>
    </source>
</evidence>
<feature type="region of interest" description="Disordered" evidence="1">
    <location>
        <begin position="139"/>
        <end position="272"/>
    </location>
</feature>
<proteinExistence type="predicted"/>
<feature type="compositionally biased region" description="Low complexity" evidence="1">
    <location>
        <begin position="222"/>
        <end position="234"/>
    </location>
</feature>
<dbReference type="PRINTS" id="PR01217">
    <property type="entry name" value="PRICHEXTENSN"/>
</dbReference>